<dbReference type="GO" id="GO:0000287">
    <property type="term" value="F:magnesium ion binding"/>
    <property type="evidence" value="ECO:0007669"/>
    <property type="project" value="InterPro"/>
</dbReference>
<dbReference type="GO" id="GO:0006226">
    <property type="term" value="P:dUMP biosynthetic process"/>
    <property type="evidence" value="ECO:0007669"/>
    <property type="project" value="InterPro"/>
</dbReference>
<dbReference type="PANTHER" id="PTHR11241:SF0">
    <property type="entry name" value="DEOXYURIDINE 5'-TRIPHOSPHATE NUCLEOTIDOHYDROLASE"/>
    <property type="match status" value="1"/>
</dbReference>
<accession>A0AAE1W6G9</accession>
<name>A0AAE1W6G9_9LAMI</name>
<dbReference type="Gene3D" id="2.70.40.10">
    <property type="match status" value="1"/>
</dbReference>
<dbReference type="InterPro" id="IPR036157">
    <property type="entry name" value="dUTPase-like_sf"/>
</dbReference>
<dbReference type="InterPro" id="IPR008181">
    <property type="entry name" value="dUTPase"/>
</dbReference>
<gene>
    <name evidence="6" type="ORF">Sango_2359000</name>
</gene>
<evidence type="ECO:0000313" key="6">
    <source>
        <dbReference type="EMBL" id="KAK4387524.1"/>
    </source>
</evidence>
<reference evidence="6" key="2">
    <citation type="journal article" date="2024" name="Plant">
        <title>Genomic evolution and insights into agronomic trait innovations of Sesamum species.</title>
        <authorList>
            <person name="Miao H."/>
            <person name="Wang L."/>
            <person name="Qu L."/>
            <person name="Liu H."/>
            <person name="Sun Y."/>
            <person name="Le M."/>
            <person name="Wang Q."/>
            <person name="Wei S."/>
            <person name="Zheng Y."/>
            <person name="Lin W."/>
            <person name="Duan Y."/>
            <person name="Cao H."/>
            <person name="Xiong S."/>
            <person name="Wang X."/>
            <person name="Wei L."/>
            <person name="Li C."/>
            <person name="Ma Q."/>
            <person name="Ju M."/>
            <person name="Zhao R."/>
            <person name="Li G."/>
            <person name="Mu C."/>
            <person name="Tian Q."/>
            <person name="Mei H."/>
            <person name="Zhang T."/>
            <person name="Gao T."/>
            <person name="Zhang H."/>
        </authorList>
    </citation>
    <scope>NUCLEOTIDE SEQUENCE</scope>
    <source>
        <strain evidence="6">K16</strain>
    </source>
</reference>
<organism evidence="6 7">
    <name type="scientific">Sesamum angolense</name>
    <dbReference type="NCBI Taxonomy" id="2727404"/>
    <lineage>
        <taxon>Eukaryota</taxon>
        <taxon>Viridiplantae</taxon>
        <taxon>Streptophyta</taxon>
        <taxon>Embryophyta</taxon>
        <taxon>Tracheophyta</taxon>
        <taxon>Spermatophyta</taxon>
        <taxon>Magnoliopsida</taxon>
        <taxon>eudicotyledons</taxon>
        <taxon>Gunneridae</taxon>
        <taxon>Pentapetalae</taxon>
        <taxon>asterids</taxon>
        <taxon>lamiids</taxon>
        <taxon>Lamiales</taxon>
        <taxon>Pedaliaceae</taxon>
        <taxon>Sesamum</taxon>
    </lineage>
</organism>
<protein>
    <recommendedName>
        <fullName evidence="3">dUTP diphosphatase</fullName>
        <ecNumber evidence="3">3.6.1.23</ecNumber>
    </recommendedName>
</protein>
<evidence type="ECO:0000256" key="2">
    <source>
        <dbReference type="ARBA" id="ARBA00006581"/>
    </source>
</evidence>
<evidence type="ECO:0000256" key="3">
    <source>
        <dbReference type="ARBA" id="ARBA00012379"/>
    </source>
</evidence>
<evidence type="ECO:0000313" key="7">
    <source>
        <dbReference type="Proteomes" id="UP001289374"/>
    </source>
</evidence>
<dbReference type="GO" id="GO:0004170">
    <property type="term" value="F:dUTP diphosphatase activity"/>
    <property type="evidence" value="ECO:0007669"/>
    <property type="project" value="UniProtKB-EC"/>
</dbReference>
<evidence type="ECO:0000256" key="4">
    <source>
        <dbReference type="ARBA" id="ARBA00023080"/>
    </source>
</evidence>
<reference evidence="6" key="1">
    <citation type="submission" date="2020-06" db="EMBL/GenBank/DDBJ databases">
        <authorList>
            <person name="Li T."/>
            <person name="Hu X."/>
            <person name="Zhang T."/>
            <person name="Song X."/>
            <person name="Zhang H."/>
            <person name="Dai N."/>
            <person name="Sheng W."/>
            <person name="Hou X."/>
            <person name="Wei L."/>
        </authorList>
    </citation>
    <scope>NUCLEOTIDE SEQUENCE</scope>
    <source>
        <strain evidence="6">K16</strain>
        <tissue evidence="6">Leaf</tissue>
    </source>
</reference>
<proteinExistence type="inferred from homology"/>
<dbReference type="EC" id="3.6.1.23" evidence="3"/>
<evidence type="ECO:0000256" key="1">
    <source>
        <dbReference type="ARBA" id="ARBA00005142"/>
    </source>
</evidence>
<feature type="domain" description="dUTPase-like" evidence="5">
    <location>
        <begin position="58"/>
        <end position="92"/>
    </location>
</feature>
<keyword evidence="7" id="KW-1185">Reference proteome</keyword>
<evidence type="ECO:0000259" key="5">
    <source>
        <dbReference type="Pfam" id="PF00692"/>
    </source>
</evidence>
<keyword evidence="4" id="KW-0546">Nucleotide metabolism</keyword>
<sequence length="162" mass="17642">MAQAAENPNHAPEIEEPSPKIQKIHQNGVLKIKPTKPLRFYGSKSSLRKLFCLHSFCYDLSSAAETKVPARGKALIPTDLSIAVPEGTYARIGNFLPFFVIDSLVLNDGFLSADSLFLVVLILGFCSSTIRFGVEALDLSRVIDADTGDSWSDSVQPLGRGF</sequence>
<dbReference type="Proteomes" id="UP001289374">
    <property type="component" value="Unassembled WGS sequence"/>
</dbReference>
<dbReference type="Pfam" id="PF00692">
    <property type="entry name" value="dUTPase"/>
    <property type="match status" value="1"/>
</dbReference>
<dbReference type="GO" id="GO:0046081">
    <property type="term" value="P:dUTP catabolic process"/>
    <property type="evidence" value="ECO:0007669"/>
    <property type="project" value="InterPro"/>
</dbReference>
<dbReference type="AlphaFoldDB" id="A0AAE1W6G9"/>
<dbReference type="SUPFAM" id="SSF51283">
    <property type="entry name" value="dUTPase-like"/>
    <property type="match status" value="1"/>
</dbReference>
<dbReference type="EMBL" id="JACGWL010000014">
    <property type="protein sequence ID" value="KAK4387524.1"/>
    <property type="molecule type" value="Genomic_DNA"/>
</dbReference>
<comment type="caution">
    <text evidence="6">The sequence shown here is derived from an EMBL/GenBank/DDBJ whole genome shotgun (WGS) entry which is preliminary data.</text>
</comment>
<comment type="similarity">
    <text evidence="2">Belongs to the dUTPase family.</text>
</comment>
<dbReference type="PANTHER" id="PTHR11241">
    <property type="entry name" value="DEOXYURIDINE 5'-TRIPHOSPHATE NUCLEOTIDOHYDROLASE"/>
    <property type="match status" value="1"/>
</dbReference>
<dbReference type="InterPro" id="IPR029054">
    <property type="entry name" value="dUTPase-like"/>
</dbReference>
<comment type="pathway">
    <text evidence="1">Pyrimidine metabolism; dUMP biosynthesis; dUMP from dCTP (dUTP route): step 2/2.</text>
</comment>